<protein>
    <recommendedName>
        <fullName evidence="5">RRM domain-containing protein</fullName>
    </recommendedName>
</protein>
<dbReference type="InterPro" id="IPR035979">
    <property type="entry name" value="RBD_domain_sf"/>
</dbReference>
<feature type="compositionally biased region" description="Low complexity" evidence="4">
    <location>
        <begin position="514"/>
        <end position="530"/>
    </location>
</feature>
<dbReference type="GeneID" id="9810172"/>
<dbReference type="InterPro" id="IPR012677">
    <property type="entry name" value="Nucleotide-bd_a/b_plait_sf"/>
</dbReference>
<dbReference type="InterPro" id="IPR000504">
    <property type="entry name" value="RRM_dom"/>
</dbReference>
<dbReference type="KEGG" id="crq:GCK72_002350"/>
<evidence type="ECO:0000256" key="3">
    <source>
        <dbReference type="PROSITE-ProRule" id="PRU00176"/>
    </source>
</evidence>
<evidence type="ECO:0000313" key="6">
    <source>
        <dbReference type="EMBL" id="EFP12634.1"/>
    </source>
</evidence>
<dbReference type="SMART" id="SM00360">
    <property type="entry name" value="RRM"/>
    <property type="match status" value="4"/>
</dbReference>
<accession>E3LW49</accession>
<dbReference type="SUPFAM" id="SSF54928">
    <property type="entry name" value="RNA-binding domain, RBD"/>
    <property type="match status" value="2"/>
</dbReference>
<evidence type="ECO:0000313" key="7">
    <source>
        <dbReference type="Proteomes" id="UP000008281"/>
    </source>
</evidence>
<feature type="region of interest" description="Disordered" evidence="4">
    <location>
        <begin position="514"/>
        <end position="579"/>
    </location>
</feature>
<dbReference type="AlphaFoldDB" id="E3LW49"/>
<dbReference type="HOGENOM" id="CLU_444986_0_0_1"/>
<keyword evidence="7" id="KW-1185">Reference proteome</keyword>
<dbReference type="eggNOG" id="KOG0123">
    <property type="taxonomic scope" value="Eukaryota"/>
</dbReference>
<feature type="compositionally biased region" description="Basic and acidic residues" evidence="4">
    <location>
        <begin position="568"/>
        <end position="578"/>
    </location>
</feature>
<dbReference type="OrthoDB" id="21467at2759"/>
<dbReference type="GO" id="GO:0003723">
    <property type="term" value="F:RNA binding"/>
    <property type="evidence" value="ECO:0007669"/>
    <property type="project" value="UniProtKB-UniRule"/>
</dbReference>
<dbReference type="STRING" id="31234.E3LW49"/>
<evidence type="ECO:0000256" key="4">
    <source>
        <dbReference type="SAM" id="MobiDB-lite"/>
    </source>
</evidence>
<keyword evidence="1" id="KW-0677">Repeat</keyword>
<dbReference type="RefSeq" id="XP_003112200.2">
    <property type="nucleotide sequence ID" value="XM_003112152.2"/>
</dbReference>
<dbReference type="Proteomes" id="UP000008281">
    <property type="component" value="Unassembled WGS sequence"/>
</dbReference>
<evidence type="ECO:0000259" key="5">
    <source>
        <dbReference type="PROSITE" id="PS50102"/>
    </source>
</evidence>
<name>E3LW49_CAERE</name>
<evidence type="ECO:0000256" key="1">
    <source>
        <dbReference type="ARBA" id="ARBA00022737"/>
    </source>
</evidence>
<feature type="region of interest" description="Disordered" evidence="4">
    <location>
        <begin position="643"/>
        <end position="669"/>
    </location>
</feature>
<keyword evidence="2 3" id="KW-0694">RNA-binding</keyword>
<dbReference type="Gene3D" id="3.30.70.330">
    <property type="match status" value="3"/>
</dbReference>
<dbReference type="PROSITE" id="PS50102">
    <property type="entry name" value="RRM"/>
    <property type="match status" value="3"/>
</dbReference>
<proteinExistence type="predicted"/>
<feature type="domain" description="RRM" evidence="5">
    <location>
        <begin position="339"/>
        <end position="409"/>
    </location>
</feature>
<feature type="domain" description="RRM" evidence="5">
    <location>
        <begin position="25"/>
        <end position="110"/>
    </location>
</feature>
<feature type="compositionally biased region" description="Basic and acidic residues" evidence="4">
    <location>
        <begin position="643"/>
        <end position="655"/>
    </location>
</feature>
<gene>
    <name evidence="6" type="ORF">CRE_29855</name>
</gene>
<dbReference type="InParanoid" id="E3LW49"/>
<dbReference type="Pfam" id="PF00076">
    <property type="entry name" value="RRM_1"/>
    <property type="match status" value="3"/>
</dbReference>
<feature type="domain" description="RRM" evidence="5">
    <location>
        <begin position="115"/>
        <end position="186"/>
    </location>
</feature>
<dbReference type="CTD" id="9810172"/>
<dbReference type="PANTHER" id="PTHR24012">
    <property type="entry name" value="RNA BINDING PROTEIN"/>
    <property type="match status" value="1"/>
</dbReference>
<dbReference type="EMBL" id="DS268416">
    <property type="protein sequence ID" value="EFP12634.1"/>
    <property type="molecule type" value="Genomic_DNA"/>
</dbReference>
<sequence>MEVHVDMSIEEIRSEKYTLMTCSQNIVLVTRIQSTTSMETLLNYLQKYGEVIYIVFNANKANLSEERYAYVKYLTRESAQQLIDDIENMTSVNGGVPAQAMMSRIDASTRYVDAANIYATNLPDDMTEAEAIPMFSSFGKLREVQQLGTGFFMIQFSNESEAIKAVLELNGQEMAGKTVEVSHYGRGRNPRTPNPGKITFRLYNLRPEVDNQELHEMFRFLGDITARVERNVYGTTRCMGYVMFERPQSDTPFFNSFADEMNSDGYMLYQKAGFCYTECRFKARPYFDGHYSKFYPSAMPPLLNRYYQLPYNYRLLFGDPLYHKNASENKDATKFLRAYNVHVSNIGNLTDMQLAQYFANYGEIIFVIVLKDISPYGIVSFTNLPQAHTAVEDITRRRADGLTVFYAEIMDCYQLPHFDEHELFMTRIRKSRAVDPNCSIENTFTYQGTIDRYYPEQLRVEGEISIEEVSKRMQARVAELTEELNRGFASFEEDTQKDSGATAVVETPIASCAMSSASSTSARRGSSSTTQESEIFQTSQVAEVPPARNPPHYNVPSAFKCTQPPSVVEERRNRPQEKHRPHIIKLLEKYFYKKTDEERLDMLNAAYNIPMTDLPRLLKDVNAFRRFFVERGIELAQQAAEVQERQDVKQAEQTKKHANSQQKPKKRKR</sequence>
<evidence type="ECO:0000256" key="2">
    <source>
        <dbReference type="ARBA" id="ARBA00022884"/>
    </source>
</evidence>
<feature type="compositionally biased region" description="Polar residues" evidence="4">
    <location>
        <begin position="531"/>
        <end position="541"/>
    </location>
</feature>
<reference evidence="6" key="1">
    <citation type="submission" date="2007-07" db="EMBL/GenBank/DDBJ databases">
        <title>PCAP assembly of the Caenorhabditis remanei genome.</title>
        <authorList>
            <consortium name="The Caenorhabditis remanei Sequencing Consortium"/>
            <person name="Wilson R.K."/>
        </authorList>
    </citation>
    <scope>NUCLEOTIDE SEQUENCE [LARGE SCALE GENOMIC DNA]</scope>
    <source>
        <strain evidence="6">PB4641</strain>
    </source>
</reference>
<organism evidence="7">
    <name type="scientific">Caenorhabditis remanei</name>
    <name type="common">Caenorhabditis vulgaris</name>
    <dbReference type="NCBI Taxonomy" id="31234"/>
    <lineage>
        <taxon>Eukaryota</taxon>
        <taxon>Metazoa</taxon>
        <taxon>Ecdysozoa</taxon>
        <taxon>Nematoda</taxon>
        <taxon>Chromadorea</taxon>
        <taxon>Rhabditida</taxon>
        <taxon>Rhabditina</taxon>
        <taxon>Rhabditomorpha</taxon>
        <taxon>Rhabditoidea</taxon>
        <taxon>Rhabditidae</taxon>
        <taxon>Peloderinae</taxon>
        <taxon>Caenorhabditis</taxon>
    </lineage>
</organism>
<dbReference type="CDD" id="cd00590">
    <property type="entry name" value="RRM_SF"/>
    <property type="match status" value="3"/>
</dbReference>